<reference evidence="1 2" key="1">
    <citation type="submission" date="2023-02" db="EMBL/GenBank/DDBJ databases">
        <title>LHISI_Scaffold_Assembly.</title>
        <authorList>
            <person name="Stuart O.P."/>
            <person name="Cleave R."/>
            <person name="Magrath M.J.L."/>
            <person name="Mikheyev A.S."/>
        </authorList>
    </citation>
    <scope>NUCLEOTIDE SEQUENCE [LARGE SCALE GENOMIC DNA]</scope>
    <source>
        <strain evidence="1">Daus_M_001</strain>
        <tissue evidence="1">Leg muscle</tissue>
    </source>
</reference>
<accession>A0ABQ9H9N4</accession>
<protein>
    <submittedName>
        <fullName evidence="1">Uncharacterized protein</fullName>
    </submittedName>
</protein>
<organism evidence="1 2">
    <name type="scientific">Dryococelus australis</name>
    <dbReference type="NCBI Taxonomy" id="614101"/>
    <lineage>
        <taxon>Eukaryota</taxon>
        <taxon>Metazoa</taxon>
        <taxon>Ecdysozoa</taxon>
        <taxon>Arthropoda</taxon>
        <taxon>Hexapoda</taxon>
        <taxon>Insecta</taxon>
        <taxon>Pterygota</taxon>
        <taxon>Neoptera</taxon>
        <taxon>Polyneoptera</taxon>
        <taxon>Phasmatodea</taxon>
        <taxon>Verophasmatodea</taxon>
        <taxon>Anareolatae</taxon>
        <taxon>Phasmatidae</taxon>
        <taxon>Eurycanthinae</taxon>
        <taxon>Dryococelus</taxon>
    </lineage>
</organism>
<name>A0ABQ9H9N4_9NEOP</name>
<gene>
    <name evidence="1" type="ORF">PR048_017496</name>
</gene>
<evidence type="ECO:0000313" key="1">
    <source>
        <dbReference type="EMBL" id="KAJ8881023.1"/>
    </source>
</evidence>
<evidence type="ECO:0000313" key="2">
    <source>
        <dbReference type="Proteomes" id="UP001159363"/>
    </source>
</evidence>
<sequence>MSVMVCTDVQCLVFQSYSQVQEMHRLEQWLLYLDKGRLFTNNSGQKTVVSILLKQNLQKDLLPLACRRHILELILANVINEAIRCISFDSDIAIFKRFKHYWSKIEQSTYEISTSNATVMAALEDEKDIVTQSSVNQLQDTQVIDYRREFIELTNYLLRRHSSMRSTLHIS</sequence>
<proteinExistence type="predicted"/>
<dbReference type="Proteomes" id="UP001159363">
    <property type="component" value="Chromosome 5"/>
</dbReference>
<comment type="caution">
    <text evidence="1">The sequence shown here is derived from an EMBL/GenBank/DDBJ whole genome shotgun (WGS) entry which is preliminary data.</text>
</comment>
<keyword evidence="2" id="KW-1185">Reference proteome</keyword>
<dbReference type="EMBL" id="JARBHB010000006">
    <property type="protein sequence ID" value="KAJ8881023.1"/>
    <property type="molecule type" value="Genomic_DNA"/>
</dbReference>